<dbReference type="Gene3D" id="1.20.1250.20">
    <property type="entry name" value="MFS general substrate transporter like domains"/>
    <property type="match status" value="2"/>
</dbReference>
<accession>A0A1M5K9Z4</accession>
<organism evidence="6 7">
    <name type="scientific">Bradyrhizobium erythrophlei</name>
    <dbReference type="NCBI Taxonomy" id="1437360"/>
    <lineage>
        <taxon>Bacteria</taxon>
        <taxon>Pseudomonadati</taxon>
        <taxon>Pseudomonadota</taxon>
        <taxon>Alphaproteobacteria</taxon>
        <taxon>Hyphomicrobiales</taxon>
        <taxon>Nitrobacteraceae</taxon>
        <taxon>Bradyrhizobium</taxon>
    </lineage>
</organism>
<feature type="transmembrane region" description="Helical" evidence="4">
    <location>
        <begin position="115"/>
        <end position="137"/>
    </location>
</feature>
<dbReference type="Proteomes" id="UP000189796">
    <property type="component" value="Chromosome I"/>
</dbReference>
<dbReference type="InterPro" id="IPR036259">
    <property type="entry name" value="MFS_trans_sf"/>
</dbReference>
<dbReference type="PROSITE" id="PS50850">
    <property type="entry name" value="MFS"/>
    <property type="match status" value="1"/>
</dbReference>
<dbReference type="SUPFAM" id="SSF103473">
    <property type="entry name" value="MFS general substrate transporter"/>
    <property type="match status" value="1"/>
</dbReference>
<evidence type="ECO:0000313" key="6">
    <source>
        <dbReference type="EMBL" id="SHG49656.1"/>
    </source>
</evidence>
<feature type="transmembrane region" description="Helical" evidence="4">
    <location>
        <begin position="317"/>
        <end position="336"/>
    </location>
</feature>
<feature type="transmembrane region" description="Helical" evidence="4">
    <location>
        <begin position="179"/>
        <end position="199"/>
    </location>
</feature>
<feature type="domain" description="Major facilitator superfamily (MFS) profile" evidence="5">
    <location>
        <begin position="26"/>
        <end position="408"/>
    </location>
</feature>
<dbReference type="EMBL" id="LT670817">
    <property type="protein sequence ID" value="SHG49656.1"/>
    <property type="molecule type" value="Genomic_DNA"/>
</dbReference>
<evidence type="ECO:0000259" key="5">
    <source>
        <dbReference type="PROSITE" id="PS50850"/>
    </source>
</evidence>
<dbReference type="PANTHER" id="PTHR42910:SF1">
    <property type="entry name" value="MAJOR FACILITATOR SUPERFAMILY (MFS) PROFILE DOMAIN-CONTAINING PROTEIN"/>
    <property type="match status" value="1"/>
</dbReference>
<evidence type="ECO:0000313" key="7">
    <source>
        <dbReference type="Proteomes" id="UP000189796"/>
    </source>
</evidence>
<dbReference type="InterPro" id="IPR011701">
    <property type="entry name" value="MFS"/>
</dbReference>
<feature type="transmembrane region" description="Helical" evidence="4">
    <location>
        <begin position="384"/>
        <end position="405"/>
    </location>
</feature>
<feature type="transmembrane region" description="Helical" evidence="4">
    <location>
        <begin position="25"/>
        <end position="43"/>
    </location>
</feature>
<feature type="transmembrane region" description="Helical" evidence="4">
    <location>
        <begin position="357"/>
        <end position="378"/>
    </location>
</feature>
<dbReference type="PANTHER" id="PTHR42910">
    <property type="entry name" value="TRANSPORTER SCO4007-RELATED"/>
    <property type="match status" value="1"/>
</dbReference>
<feature type="transmembrane region" description="Helical" evidence="4">
    <location>
        <begin position="92"/>
        <end position="109"/>
    </location>
</feature>
<evidence type="ECO:0000256" key="2">
    <source>
        <dbReference type="ARBA" id="ARBA00022989"/>
    </source>
</evidence>
<feature type="transmembrane region" description="Helical" evidence="4">
    <location>
        <begin position="292"/>
        <end position="311"/>
    </location>
</feature>
<protein>
    <submittedName>
        <fullName evidence="6">Predicted arabinose efflux permease, MFS family</fullName>
    </submittedName>
</protein>
<feature type="transmembrane region" description="Helical" evidence="4">
    <location>
        <begin position="258"/>
        <end position="280"/>
    </location>
</feature>
<evidence type="ECO:0000256" key="1">
    <source>
        <dbReference type="ARBA" id="ARBA00022692"/>
    </source>
</evidence>
<dbReference type="AlphaFoldDB" id="A0A1M5K9Z4"/>
<name>A0A1M5K9Z4_9BRAD</name>
<feature type="transmembrane region" description="Helical" evidence="4">
    <location>
        <begin position="231"/>
        <end position="252"/>
    </location>
</feature>
<proteinExistence type="predicted"/>
<dbReference type="InterPro" id="IPR020846">
    <property type="entry name" value="MFS_dom"/>
</dbReference>
<feature type="transmembrane region" description="Helical" evidence="4">
    <location>
        <begin position="55"/>
        <end position="80"/>
    </location>
</feature>
<sequence length="415" mass="43078">MTNSAIASTKPALVVNSDPEEMPSWMTMLFAIAAGLLAANVYYSQPIAELIAASLGFSSSATGLIVAFTQAGFGIGLFLIVPLGDLMENRRLVLTLTAVTALALLTTAISAAPTAYLASALLVGLGSVAVQVLIPFAAHMAPERVRGRVVGNVMSGLMIGIMLARPASSFATQAMSWHAVFYVSGASMFALALALALALPKREPAATISYLALLRSMGRLALTTPVLQRRALYQACLFGAFSLFWTTVPLLLTQSFHMSQGGVALFALVGGAGAIAAPLAGRAADKGWTESGTAFAILCVAVAILITRFAATGSSLGIPLLAAAAILLDFGMTANLTLGQRAIFVLGAEYRSRLNGLYMSAFFAGGAIGSTLGGLAFALGGWRLASWIGFALPMLALAFFAITWMRSRLIRNANA</sequence>
<dbReference type="CDD" id="cd17324">
    <property type="entry name" value="MFS_NepI_like"/>
    <property type="match status" value="1"/>
</dbReference>
<dbReference type="Pfam" id="PF07690">
    <property type="entry name" value="MFS_1"/>
    <property type="match status" value="1"/>
</dbReference>
<reference evidence="6 7" key="1">
    <citation type="submission" date="2016-11" db="EMBL/GenBank/DDBJ databases">
        <authorList>
            <person name="Jaros S."/>
            <person name="Januszkiewicz K."/>
            <person name="Wedrychowicz H."/>
        </authorList>
    </citation>
    <scope>NUCLEOTIDE SEQUENCE [LARGE SCALE GENOMIC DNA]</scope>
    <source>
        <strain evidence="6 7">GAS138</strain>
    </source>
</reference>
<keyword evidence="3 4" id="KW-0472">Membrane</keyword>
<evidence type="ECO:0000256" key="4">
    <source>
        <dbReference type="SAM" id="Phobius"/>
    </source>
</evidence>
<keyword evidence="2 4" id="KW-1133">Transmembrane helix</keyword>
<gene>
    <name evidence="6" type="ORF">SAMN05443248_1741</name>
</gene>
<feature type="transmembrane region" description="Helical" evidence="4">
    <location>
        <begin position="149"/>
        <end position="167"/>
    </location>
</feature>
<evidence type="ECO:0000256" key="3">
    <source>
        <dbReference type="ARBA" id="ARBA00023136"/>
    </source>
</evidence>
<dbReference type="GO" id="GO:0022857">
    <property type="term" value="F:transmembrane transporter activity"/>
    <property type="evidence" value="ECO:0007669"/>
    <property type="project" value="InterPro"/>
</dbReference>
<keyword evidence="1 4" id="KW-0812">Transmembrane</keyword>